<dbReference type="Gene3D" id="1.50.10.20">
    <property type="match status" value="1"/>
</dbReference>
<feature type="domain" description="Alpha-macroglobulin-like TED" evidence="2">
    <location>
        <begin position="134"/>
        <end position="214"/>
    </location>
</feature>
<dbReference type="InterPro" id="IPR013783">
    <property type="entry name" value="Ig-like_fold"/>
</dbReference>
<dbReference type="Gene3D" id="2.60.40.10">
    <property type="entry name" value="Immunoglobulins"/>
    <property type="match status" value="1"/>
</dbReference>
<comment type="caution">
    <text evidence="3">The sequence shown here is derived from an EMBL/GenBank/DDBJ whole genome shotgun (WGS) entry which is preliminary data.</text>
</comment>
<gene>
    <name evidence="3" type="ORF">AMECASPLE_038015</name>
</gene>
<dbReference type="InterPro" id="IPR008930">
    <property type="entry name" value="Terpenoid_cyclase/PrenylTrfase"/>
</dbReference>
<dbReference type="InterPro" id="IPR019742">
    <property type="entry name" value="MacrogloblnA2_CS"/>
</dbReference>
<proteinExistence type="predicted"/>
<dbReference type="SMART" id="SM01419">
    <property type="entry name" value="Thiol-ester_cl"/>
    <property type="match status" value="1"/>
</dbReference>
<feature type="non-terminal residue" evidence="3">
    <location>
        <position position="1"/>
    </location>
</feature>
<evidence type="ECO:0000313" key="3">
    <source>
        <dbReference type="EMBL" id="MEQ2297767.1"/>
    </source>
</evidence>
<keyword evidence="1" id="KW-1015">Disulfide bond</keyword>
<evidence type="ECO:0000256" key="1">
    <source>
        <dbReference type="ARBA" id="ARBA00023157"/>
    </source>
</evidence>
<dbReference type="Proteomes" id="UP001469553">
    <property type="component" value="Unassembled WGS sequence"/>
</dbReference>
<dbReference type="InterPro" id="IPR047565">
    <property type="entry name" value="Alpha-macroglob_thiol-ester_cl"/>
</dbReference>
<organism evidence="3 4">
    <name type="scientific">Ameca splendens</name>
    <dbReference type="NCBI Taxonomy" id="208324"/>
    <lineage>
        <taxon>Eukaryota</taxon>
        <taxon>Metazoa</taxon>
        <taxon>Chordata</taxon>
        <taxon>Craniata</taxon>
        <taxon>Vertebrata</taxon>
        <taxon>Euteleostomi</taxon>
        <taxon>Actinopterygii</taxon>
        <taxon>Neopterygii</taxon>
        <taxon>Teleostei</taxon>
        <taxon>Neoteleostei</taxon>
        <taxon>Acanthomorphata</taxon>
        <taxon>Ovalentaria</taxon>
        <taxon>Atherinomorphae</taxon>
        <taxon>Cyprinodontiformes</taxon>
        <taxon>Goodeidae</taxon>
        <taxon>Ameca</taxon>
    </lineage>
</organism>
<reference evidence="3 4" key="1">
    <citation type="submission" date="2021-06" db="EMBL/GenBank/DDBJ databases">
        <authorList>
            <person name="Palmer J.M."/>
        </authorList>
    </citation>
    <scope>NUCLEOTIDE SEQUENCE [LARGE SCALE GENOMIC DNA]</scope>
    <source>
        <strain evidence="3 4">AS_MEX2019</strain>
        <tissue evidence="3">Muscle</tissue>
    </source>
</reference>
<evidence type="ECO:0000313" key="4">
    <source>
        <dbReference type="Proteomes" id="UP001469553"/>
    </source>
</evidence>
<dbReference type="Gene3D" id="2.60.120.1540">
    <property type="match status" value="1"/>
</dbReference>
<dbReference type="SUPFAM" id="SSF48239">
    <property type="entry name" value="Terpenoid cyclases/Protein prenyltransferases"/>
    <property type="match status" value="1"/>
</dbReference>
<dbReference type="InterPro" id="IPR050473">
    <property type="entry name" value="A2M/Complement_sys"/>
</dbReference>
<keyword evidence="4" id="KW-1185">Reference proteome</keyword>
<dbReference type="PANTHER" id="PTHR11412">
    <property type="entry name" value="MACROGLOBULIN / COMPLEMENT"/>
    <property type="match status" value="1"/>
</dbReference>
<dbReference type="PROSITE" id="PS00477">
    <property type="entry name" value="ALPHA_2_MACROGLOBULIN"/>
    <property type="match status" value="1"/>
</dbReference>
<accession>A0ABV0YW48</accession>
<protein>
    <recommendedName>
        <fullName evidence="2">Alpha-macroglobulin-like TED domain-containing protein</fullName>
    </recommendedName>
</protein>
<dbReference type="InterPro" id="IPR011626">
    <property type="entry name" value="Alpha-macroglobulin_TED"/>
</dbReference>
<name>A0ABV0YW48_9TELE</name>
<sequence length="214" mass="23830">VHVELTEEAHVCSAASKRGKYQQVVKVGARSTRSVPFVIIPIRHGHFRVEVKAAVTDLFGDGIVKTLRVVPEGLLIKTPQTITLDPENKGMDGKQVQLLRSDISLIDIIPNSPTKTQIAVTGKKPKEVLNTITGESMNNLIYQPSGCGEENMIHMTMPVIATTYLDMTYQWEAVGIERRQEALQHIITGYNNQLTYRKKDGSFAAYPDHDSSTW</sequence>
<dbReference type="Pfam" id="PF07678">
    <property type="entry name" value="TED_complement"/>
    <property type="match status" value="1"/>
</dbReference>
<evidence type="ECO:0000259" key="2">
    <source>
        <dbReference type="Pfam" id="PF07678"/>
    </source>
</evidence>
<dbReference type="PANTHER" id="PTHR11412:SF81">
    <property type="entry name" value="COMPLEMENT C3"/>
    <property type="match status" value="1"/>
</dbReference>
<dbReference type="EMBL" id="JAHRIP010044363">
    <property type="protein sequence ID" value="MEQ2297767.1"/>
    <property type="molecule type" value="Genomic_DNA"/>
</dbReference>